<feature type="region of interest" description="Disordered" evidence="1">
    <location>
        <begin position="40"/>
        <end position="192"/>
    </location>
</feature>
<accession>A0A1S3H518</accession>
<dbReference type="KEGG" id="lak:106151727"/>
<protein>
    <submittedName>
        <fullName evidence="4">Uncharacterized protein LOC106151727</fullName>
    </submittedName>
</protein>
<feature type="compositionally biased region" description="Basic and acidic residues" evidence="1">
    <location>
        <begin position="64"/>
        <end position="110"/>
    </location>
</feature>
<gene>
    <name evidence="4" type="primary">LOC106151727</name>
</gene>
<dbReference type="GeneID" id="106151727"/>
<dbReference type="RefSeq" id="XP_013380561.1">
    <property type="nucleotide sequence ID" value="XM_013525107.2"/>
</dbReference>
<sequence>MKRARHVKWIHLAMLCVLPLPHLAEPDTKVHQVNINEMASDVSAGASTEAPRDETAGGGTSRGETPEGKTPRGESPEGKTSGVERPEGKTPRGERLEGKTPRGETSRDETPGDEMTSSHPVEAETSGRKTSTGETTTVTPETVIHVPEDTTSSNTQQKKPVKEDSSSSHSHAKEGHDVHLQQSTDPEGYQES</sequence>
<feature type="compositionally biased region" description="Low complexity" evidence="1">
    <location>
        <begin position="128"/>
        <end position="143"/>
    </location>
</feature>
<feature type="signal peptide" evidence="2">
    <location>
        <begin position="1"/>
        <end position="24"/>
    </location>
</feature>
<feature type="chain" id="PRO_5010164501" evidence="2">
    <location>
        <begin position="25"/>
        <end position="192"/>
    </location>
</feature>
<evidence type="ECO:0000313" key="4">
    <source>
        <dbReference type="RefSeq" id="XP_013380561.1"/>
    </source>
</evidence>
<evidence type="ECO:0000256" key="2">
    <source>
        <dbReference type="SAM" id="SignalP"/>
    </source>
</evidence>
<feature type="compositionally biased region" description="Polar residues" evidence="1">
    <location>
        <begin position="180"/>
        <end position="192"/>
    </location>
</feature>
<dbReference type="Proteomes" id="UP000085678">
    <property type="component" value="Unplaced"/>
</dbReference>
<keyword evidence="2" id="KW-0732">Signal</keyword>
<reference evidence="4" key="2">
    <citation type="submission" date="2025-08" db="UniProtKB">
        <authorList>
            <consortium name="RefSeq"/>
        </authorList>
    </citation>
    <scope>IDENTIFICATION</scope>
</reference>
<feature type="compositionally biased region" description="Basic and acidic residues" evidence="1">
    <location>
        <begin position="160"/>
        <end position="179"/>
    </location>
</feature>
<name>A0A1S3H518_LINAN</name>
<dbReference type="AlphaFoldDB" id="A0A1S3H518"/>
<feature type="compositionally biased region" description="Polar residues" evidence="1">
    <location>
        <begin position="149"/>
        <end position="158"/>
    </location>
</feature>
<evidence type="ECO:0000256" key="1">
    <source>
        <dbReference type="SAM" id="MobiDB-lite"/>
    </source>
</evidence>
<evidence type="ECO:0000313" key="3">
    <source>
        <dbReference type="Proteomes" id="UP000085678"/>
    </source>
</evidence>
<keyword evidence="3" id="KW-1185">Reference proteome</keyword>
<dbReference type="InParanoid" id="A0A1S3H518"/>
<proteinExistence type="predicted"/>
<organism evidence="3 4">
    <name type="scientific">Lingula anatina</name>
    <name type="common">Brachiopod</name>
    <name type="synonym">Lingula unguis</name>
    <dbReference type="NCBI Taxonomy" id="7574"/>
    <lineage>
        <taxon>Eukaryota</taxon>
        <taxon>Metazoa</taxon>
        <taxon>Spiralia</taxon>
        <taxon>Lophotrochozoa</taxon>
        <taxon>Brachiopoda</taxon>
        <taxon>Linguliformea</taxon>
        <taxon>Lingulata</taxon>
        <taxon>Lingulida</taxon>
        <taxon>Linguloidea</taxon>
        <taxon>Lingulidae</taxon>
        <taxon>Lingula</taxon>
    </lineage>
</organism>
<feature type="non-terminal residue" evidence="4">
    <location>
        <position position="192"/>
    </location>
</feature>
<reference evidence="4" key="1">
    <citation type="journal article" date="2015" name="Nat. Commun.">
        <title>The Lingula genome provides insights into brachiopod evolution and the origin of phosphate biomineralization.</title>
        <authorList>
            <person name="Luo Y.J."/>
            <person name="Takeuchi T."/>
            <person name="Koyanagi R."/>
            <person name="Yamada L."/>
            <person name="Kanda M."/>
            <person name="Khalturina M."/>
            <person name="Fujie M."/>
            <person name="Yamasaki S.I."/>
            <person name="Endo K."/>
            <person name="Satoh N."/>
        </authorList>
    </citation>
    <scope>NUCLEOTIDE SEQUENCE</scope>
</reference>